<dbReference type="SMART" id="SM00856">
    <property type="entry name" value="PMEI"/>
    <property type="match status" value="1"/>
</dbReference>
<evidence type="ECO:0000256" key="4">
    <source>
        <dbReference type="SAM" id="SignalP"/>
    </source>
</evidence>
<keyword evidence="9" id="KW-1185">Reference proteome</keyword>
<dbReference type="PANTHER" id="PTHR35357:SF8">
    <property type="entry name" value="OS01G0111000 PROTEIN"/>
    <property type="match status" value="1"/>
</dbReference>
<reference evidence="8" key="1">
    <citation type="journal article" date="2017" name="Plant J.">
        <title>The pomegranate (Punica granatum L.) genome and the genomics of punicalagin biosynthesis.</title>
        <authorList>
            <person name="Qin G."/>
            <person name="Xu C."/>
            <person name="Ming R."/>
            <person name="Tang H."/>
            <person name="Guyot R."/>
            <person name="Kramer E.M."/>
            <person name="Hu Y."/>
            <person name="Yi X."/>
            <person name="Qi Y."/>
            <person name="Xu X."/>
            <person name="Gao Z."/>
            <person name="Pan H."/>
            <person name="Jian J."/>
            <person name="Tian Y."/>
            <person name="Yue Z."/>
            <person name="Xu Y."/>
        </authorList>
    </citation>
    <scope>NUCLEOTIDE SEQUENCE [LARGE SCALE GENOMIC DNA]</scope>
    <source>
        <strain evidence="8">cv. Dabenzi</strain>
    </source>
</reference>
<evidence type="ECO:0000313" key="6">
    <source>
        <dbReference type="EMBL" id="OWM71084.1"/>
    </source>
</evidence>
<dbReference type="STRING" id="22663.A0A218WDY5"/>
<name>A0A218WDY5_PUNGR</name>
<evidence type="ECO:0000313" key="7">
    <source>
        <dbReference type="EMBL" id="PKI72821.1"/>
    </source>
</evidence>
<dbReference type="Pfam" id="PF04043">
    <property type="entry name" value="PMEI"/>
    <property type="match status" value="1"/>
</dbReference>
<dbReference type="InterPro" id="IPR035513">
    <property type="entry name" value="Invertase/methylesterase_inhib"/>
</dbReference>
<evidence type="ECO:0000256" key="2">
    <source>
        <dbReference type="ARBA" id="ARBA00023157"/>
    </source>
</evidence>
<evidence type="ECO:0000256" key="3">
    <source>
        <dbReference type="ARBA" id="ARBA00038471"/>
    </source>
</evidence>
<accession>A0A218WDY5</accession>
<dbReference type="OrthoDB" id="1918674at2759"/>
<keyword evidence="1 4" id="KW-0732">Signal</keyword>
<comment type="similarity">
    <text evidence="3">Belongs to the PMEI family.</text>
</comment>
<evidence type="ECO:0000259" key="5">
    <source>
        <dbReference type="SMART" id="SM00856"/>
    </source>
</evidence>
<dbReference type="EMBL" id="PGOL01000308">
    <property type="protein sequence ID" value="PKI72821.1"/>
    <property type="molecule type" value="Genomic_DNA"/>
</dbReference>
<evidence type="ECO:0000313" key="8">
    <source>
        <dbReference type="Proteomes" id="UP000197138"/>
    </source>
</evidence>
<reference evidence="6" key="2">
    <citation type="submission" date="2017-06" db="EMBL/GenBank/DDBJ databases">
        <title>The pomegranate genome and the genomics of punicalagin biosynthesis.</title>
        <authorList>
            <person name="Xu C."/>
        </authorList>
    </citation>
    <scope>NUCLEOTIDE SEQUENCE [LARGE SCALE GENOMIC DNA]</scope>
    <source>
        <tissue evidence="6">Fresh leaf</tissue>
    </source>
</reference>
<dbReference type="InterPro" id="IPR006501">
    <property type="entry name" value="Pectinesterase_inhib_dom"/>
</dbReference>
<evidence type="ECO:0000313" key="9">
    <source>
        <dbReference type="Proteomes" id="UP000233551"/>
    </source>
</evidence>
<comment type="caution">
    <text evidence="6">The sequence shown here is derived from an EMBL/GenBank/DDBJ whole genome shotgun (WGS) entry which is preliminary data.</text>
</comment>
<feature type="domain" description="Pectinesterase inhibitor" evidence="5">
    <location>
        <begin position="23"/>
        <end position="166"/>
    </location>
</feature>
<keyword evidence="2" id="KW-1015">Disulfide bond</keyword>
<dbReference type="PANTHER" id="PTHR35357">
    <property type="entry name" value="OS02G0537100 PROTEIN"/>
    <property type="match status" value="1"/>
</dbReference>
<feature type="signal peptide" evidence="4">
    <location>
        <begin position="1"/>
        <end position="23"/>
    </location>
</feature>
<dbReference type="NCBIfam" id="TIGR01614">
    <property type="entry name" value="PME_inhib"/>
    <property type="match status" value="1"/>
</dbReference>
<dbReference type="SUPFAM" id="SSF101148">
    <property type="entry name" value="Plant invertase/pectin methylesterase inhibitor"/>
    <property type="match status" value="1"/>
</dbReference>
<dbReference type="GeneID" id="116203418"/>
<gene>
    <name evidence="6" type="ORF">CDL15_Pgr011211</name>
    <name evidence="7" type="ORF">CRG98_006801</name>
</gene>
<dbReference type="EMBL" id="MTKT01004486">
    <property type="protein sequence ID" value="OWM71084.1"/>
    <property type="molecule type" value="Genomic_DNA"/>
</dbReference>
<dbReference type="CDD" id="cd15796">
    <property type="entry name" value="CIF_like"/>
    <property type="match status" value="1"/>
</dbReference>
<sequence length="171" mass="18077">MRIISLSPFLLVVLLIVLSPCESSNNVIEKTCRKTTNYALCVSTLKSDPRSATADPAGLASITLDVLLPKANATFTYTLKLFESVSGGTSLYRFYGTCVDVYGNIVASHIPNALSELAARKFSDARGDAAMVGNNAAFCEEQFGGRNPLTPGNNEVHDLATVAADIIGSLG</sequence>
<dbReference type="AlphaFoldDB" id="A0A218WDY5"/>
<feature type="chain" id="PRO_5014071649" description="Pectinesterase inhibitor domain-containing protein" evidence="4">
    <location>
        <begin position="24"/>
        <end position="171"/>
    </location>
</feature>
<dbReference type="Proteomes" id="UP000197138">
    <property type="component" value="Unassembled WGS sequence"/>
</dbReference>
<dbReference type="InterPro" id="IPR034087">
    <property type="entry name" value="C/VIF1"/>
</dbReference>
<dbReference type="Proteomes" id="UP000233551">
    <property type="component" value="Unassembled WGS sequence"/>
</dbReference>
<evidence type="ECO:0000256" key="1">
    <source>
        <dbReference type="ARBA" id="ARBA00022729"/>
    </source>
</evidence>
<dbReference type="GO" id="GO:0004857">
    <property type="term" value="F:enzyme inhibitor activity"/>
    <property type="evidence" value="ECO:0007669"/>
    <property type="project" value="InterPro"/>
</dbReference>
<dbReference type="Gene3D" id="1.20.140.40">
    <property type="entry name" value="Invertase/pectin methylesterase inhibitor family protein"/>
    <property type="match status" value="1"/>
</dbReference>
<protein>
    <recommendedName>
        <fullName evidence="5">Pectinesterase inhibitor domain-containing protein</fullName>
    </recommendedName>
</protein>
<organism evidence="6 8">
    <name type="scientific">Punica granatum</name>
    <name type="common">Pomegranate</name>
    <dbReference type="NCBI Taxonomy" id="22663"/>
    <lineage>
        <taxon>Eukaryota</taxon>
        <taxon>Viridiplantae</taxon>
        <taxon>Streptophyta</taxon>
        <taxon>Embryophyta</taxon>
        <taxon>Tracheophyta</taxon>
        <taxon>Spermatophyta</taxon>
        <taxon>Magnoliopsida</taxon>
        <taxon>eudicotyledons</taxon>
        <taxon>Gunneridae</taxon>
        <taxon>Pentapetalae</taxon>
        <taxon>rosids</taxon>
        <taxon>malvids</taxon>
        <taxon>Myrtales</taxon>
        <taxon>Lythraceae</taxon>
        <taxon>Punica</taxon>
    </lineage>
</organism>
<reference evidence="7 9" key="3">
    <citation type="submission" date="2017-11" db="EMBL/GenBank/DDBJ databases">
        <title>De-novo sequencing of pomegranate (Punica granatum L.) genome.</title>
        <authorList>
            <person name="Akparov Z."/>
            <person name="Amiraslanov A."/>
            <person name="Hajiyeva S."/>
            <person name="Abbasov M."/>
            <person name="Kaur K."/>
            <person name="Hamwieh A."/>
            <person name="Solovyev V."/>
            <person name="Salamov A."/>
            <person name="Braich B."/>
            <person name="Kosarev P."/>
            <person name="Mahmoud A."/>
            <person name="Hajiyev E."/>
            <person name="Babayeva S."/>
            <person name="Izzatullayeva V."/>
            <person name="Mammadov A."/>
            <person name="Mammadov A."/>
            <person name="Sharifova S."/>
            <person name="Ojaghi J."/>
            <person name="Eynullazada K."/>
            <person name="Bayramov B."/>
            <person name="Abdulazimova A."/>
            <person name="Shahmuradov I."/>
        </authorList>
    </citation>
    <scope>NUCLEOTIDE SEQUENCE [LARGE SCALE GENOMIC DNA]</scope>
    <source>
        <strain evidence="7">AG2017</strain>
        <strain evidence="9">cv. AG2017</strain>
        <tissue evidence="7">Leaf</tissue>
    </source>
</reference>
<proteinExistence type="inferred from homology"/>